<dbReference type="InterPro" id="IPR057684">
    <property type="entry name" value="DUF7924"/>
</dbReference>
<dbReference type="EMBL" id="ML977717">
    <property type="protein sequence ID" value="KAF1993241.1"/>
    <property type="molecule type" value="Genomic_DNA"/>
</dbReference>
<protein>
    <recommendedName>
        <fullName evidence="2">DUF7924 domain-containing protein</fullName>
    </recommendedName>
</protein>
<evidence type="ECO:0000313" key="4">
    <source>
        <dbReference type="Proteomes" id="UP000799779"/>
    </source>
</evidence>
<proteinExistence type="predicted"/>
<reference evidence="3" key="1">
    <citation type="journal article" date="2020" name="Stud. Mycol.">
        <title>101 Dothideomycetes genomes: a test case for predicting lifestyles and emergence of pathogens.</title>
        <authorList>
            <person name="Haridas S."/>
            <person name="Albert R."/>
            <person name="Binder M."/>
            <person name="Bloem J."/>
            <person name="Labutti K."/>
            <person name="Salamov A."/>
            <person name="Andreopoulos B."/>
            <person name="Baker S."/>
            <person name="Barry K."/>
            <person name="Bills G."/>
            <person name="Bluhm B."/>
            <person name="Cannon C."/>
            <person name="Castanera R."/>
            <person name="Culley D."/>
            <person name="Daum C."/>
            <person name="Ezra D."/>
            <person name="Gonzalez J."/>
            <person name="Henrissat B."/>
            <person name="Kuo A."/>
            <person name="Liang C."/>
            <person name="Lipzen A."/>
            <person name="Lutzoni F."/>
            <person name="Magnuson J."/>
            <person name="Mondo S."/>
            <person name="Nolan M."/>
            <person name="Ohm R."/>
            <person name="Pangilinan J."/>
            <person name="Park H.-J."/>
            <person name="Ramirez L."/>
            <person name="Alfaro M."/>
            <person name="Sun H."/>
            <person name="Tritt A."/>
            <person name="Yoshinaga Y."/>
            <person name="Zwiers L.-H."/>
            <person name="Turgeon B."/>
            <person name="Goodwin S."/>
            <person name="Spatafora J."/>
            <person name="Crous P."/>
            <person name="Grigoriev I."/>
        </authorList>
    </citation>
    <scope>NUCLEOTIDE SEQUENCE</scope>
    <source>
        <strain evidence="3">CBS 123094</strain>
    </source>
</reference>
<evidence type="ECO:0000313" key="3">
    <source>
        <dbReference type="EMBL" id="KAF1993241.1"/>
    </source>
</evidence>
<dbReference type="AlphaFoldDB" id="A0A6A5VZD4"/>
<organism evidence="3 4">
    <name type="scientific">Amniculicola lignicola CBS 123094</name>
    <dbReference type="NCBI Taxonomy" id="1392246"/>
    <lineage>
        <taxon>Eukaryota</taxon>
        <taxon>Fungi</taxon>
        <taxon>Dikarya</taxon>
        <taxon>Ascomycota</taxon>
        <taxon>Pezizomycotina</taxon>
        <taxon>Dothideomycetes</taxon>
        <taxon>Pleosporomycetidae</taxon>
        <taxon>Pleosporales</taxon>
        <taxon>Amniculicolaceae</taxon>
        <taxon>Amniculicola</taxon>
    </lineage>
</organism>
<feature type="region of interest" description="Disordered" evidence="1">
    <location>
        <begin position="1"/>
        <end position="33"/>
    </location>
</feature>
<dbReference type="Pfam" id="PF25545">
    <property type="entry name" value="DUF7924"/>
    <property type="match status" value="1"/>
</dbReference>
<dbReference type="PANTHER" id="PTHR42470:SF1">
    <property type="entry name" value="VAST DOMAIN-CONTAINING PROTEIN"/>
    <property type="match status" value="1"/>
</dbReference>
<gene>
    <name evidence="3" type="ORF">P154DRAFT_450704</name>
</gene>
<name>A0A6A5VZD4_9PLEO</name>
<feature type="compositionally biased region" description="Basic and acidic residues" evidence="1">
    <location>
        <begin position="299"/>
        <end position="309"/>
    </location>
</feature>
<evidence type="ECO:0000256" key="1">
    <source>
        <dbReference type="SAM" id="MobiDB-lite"/>
    </source>
</evidence>
<sequence>MPSNGGTASSFQSVSKFNSQSQKSSKRLIEDPHYRTLNCEPNGIFFNEQDERLPSPLERVISGFRAERQSPQPDFNNDKMLRAIESAPESAVEEYYNTKIFTHGFANLRRDDRAPMTSSQVPILTSVPSKLSRPQPDALYGYERSAFNENGRRFSLGREAIANSSGLVYPFFAIECKADGPTGAGSMWVATNQCLGGASTCVNIAETLKQRLHTASLAEIIPLDTWSFSVAVNGSEARLLVSWKASDEAFYTQKFDGYLMQNPEDIQRFRTVCRNIIDWGRTERLSQIYSAIDALADQSRKHQSAESKSRPPLTPEMPSSKRTRVEPNYPVDEPASNVPSHDPTFSPVPTPPYVPTLSHIPTPSRVLNLNPTPSYMGTGSKYQSPYSHTAQSKDSPRSLPETDVSHIPAPPSPSTPNQQERWFYSKEYRRWYKVDAMGVSTWGPPSSEG</sequence>
<keyword evidence="4" id="KW-1185">Reference proteome</keyword>
<dbReference type="PANTHER" id="PTHR42470">
    <property type="entry name" value="VAST DOMAIN-CONTAINING PROTEIN"/>
    <property type="match status" value="1"/>
</dbReference>
<evidence type="ECO:0000259" key="2">
    <source>
        <dbReference type="Pfam" id="PF25545"/>
    </source>
</evidence>
<dbReference type="OrthoDB" id="3792540at2759"/>
<feature type="compositionally biased region" description="Polar residues" evidence="1">
    <location>
        <begin position="359"/>
        <end position="393"/>
    </location>
</feature>
<dbReference type="Proteomes" id="UP000799779">
    <property type="component" value="Unassembled WGS sequence"/>
</dbReference>
<accession>A0A6A5VZD4</accession>
<feature type="region of interest" description="Disordered" evidence="1">
    <location>
        <begin position="299"/>
        <end position="420"/>
    </location>
</feature>
<feature type="compositionally biased region" description="Low complexity" evidence="1">
    <location>
        <begin position="9"/>
        <end position="23"/>
    </location>
</feature>
<feature type="domain" description="DUF7924" evidence="2">
    <location>
        <begin position="113"/>
        <end position="292"/>
    </location>
</feature>